<dbReference type="EMBL" id="QUMX01000002">
    <property type="protein sequence ID" value="REG55924.1"/>
    <property type="molecule type" value="Genomic_DNA"/>
</dbReference>
<dbReference type="PANTHER" id="PTHR33695:SF1">
    <property type="entry name" value="LIPOPROTEIN SIGNAL PEPTIDASE"/>
    <property type="match status" value="1"/>
</dbReference>
<dbReference type="GO" id="GO:0006508">
    <property type="term" value="P:proteolysis"/>
    <property type="evidence" value="ECO:0007669"/>
    <property type="project" value="UniProtKB-KW"/>
</dbReference>
<comment type="caution">
    <text evidence="11">The sequence shown here is derived from an EMBL/GenBank/DDBJ whole genome shotgun (WGS) entry which is preliminary data.</text>
</comment>
<evidence type="ECO:0000313" key="12">
    <source>
        <dbReference type="Proteomes" id="UP000256794"/>
    </source>
</evidence>
<comment type="similarity">
    <text evidence="1 9 10">Belongs to the peptidase A8 family.</text>
</comment>
<evidence type="ECO:0000256" key="8">
    <source>
        <dbReference type="ARBA" id="ARBA00023136"/>
    </source>
</evidence>
<dbReference type="AlphaFoldDB" id="A0AAQ0HL35"/>
<feature type="transmembrane region" description="Helical" evidence="9">
    <location>
        <begin position="34"/>
        <end position="56"/>
    </location>
</feature>
<dbReference type="RefSeq" id="WP_036755836.1">
    <property type="nucleotide sequence ID" value="NZ_CP035287.1"/>
</dbReference>
<evidence type="ECO:0000256" key="4">
    <source>
        <dbReference type="ARBA" id="ARBA00022692"/>
    </source>
</evidence>
<comment type="pathway">
    <text evidence="9">Protein modification; lipoprotein biosynthesis (signal peptide cleavage).</text>
</comment>
<feature type="transmembrane region" description="Helical" evidence="9">
    <location>
        <begin position="63"/>
        <end position="82"/>
    </location>
</feature>
<dbReference type="GO" id="GO:0004190">
    <property type="term" value="F:aspartic-type endopeptidase activity"/>
    <property type="evidence" value="ECO:0007669"/>
    <property type="project" value="UniProtKB-UniRule"/>
</dbReference>
<keyword evidence="7 9" id="KW-1133">Transmembrane helix</keyword>
<evidence type="ECO:0000256" key="9">
    <source>
        <dbReference type="HAMAP-Rule" id="MF_00161"/>
    </source>
</evidence>
<dbReference type="NCBIfam" id="TIGR00077">
    <property type="entry name" value="lspA"/>
    <property type="match status" value="1"/>
</dbReference>
<dbReference type="PRINTS" id="PR00781">
    <property type="entry name" value="LIPOSIGPTASE"/>
</dbReference>
<organism evidence="11 12">
    <name type="scientific">Paracoccus versutus</name>
    <name type="common">Thiobacillus versutus</name>
    <dbReference type="NCBI Taxonomy" id="34007"/>
    <lineage>
        <taxon>Bacteria</taxon>
        <taxon>Pseudomonadati</taxon>
        <taxon>Pseudomonadota</taxon>
        <taxon>Alphaproteobacteria</taxon>
        <taxon>Rhodobacterales</taxon>
        <taxon>Paracoccaceae</taxon>
        <taxon>Paracoccus</taxon>
    </lineage>
</organism>
<keyword evidence="6 9" id="KW-0378">Hydrolase</keyword>
<reference evidence="11 12" key="1">
    <citation type="submission" date="2018-08" db="EMBL/GenBank/DDBJ databases">
        <title>Genomic Encyclopedia of Archaeal and Bacterial Type Strains, Phase II (KMG-II): from individual species to whole genera.</title>
        <authorList>
            <person name="Goeker M."/>
        </authorList>
    </citation>
    <scope>NUCLEOTIDE SEQUENCE [LARGE SCALE GENOMIC DNA]</scope>
    <source>
        <strain evidence="11 12">DSM 582</strain>
    </source>
</reference>
<dbReference type="GO" id="GO:0005886">
    <property type="term" value="C:plasma membrane"/>
    <property type="evidence" value="ECO:0007669"/>
    <property type="project" value="UniProtKB-SubCell"/>
</dbReference>
<dbReference type="HAMAP" id="MF_00161">
    <property type="entry name" value="LspA"/>
    <property type="match status" value="1"/>
</dbReference>
<dbReference type="PANTHER" id="PTHR33695">
    <property type="entry name" value="LIPOPROTEIN SIGNAL PEPTIDASE"/>
    <property type="match status" value="1"/>
</dbReference>
<keyword evidence="3 9" id="KW-0645">Protease</keyword>
<name>A0AAQ0HL35_PARVE</name>
<evidence type="ECO:0000256" key="3">
    <source>
        <dbReference type="ARBA" id="ARBA00022670"/>
    </source>
</evidence>
<sequence length="151" mass="16247">MRPHSLLLVVLLVLLLDQASKSAALSLLEQGRPVVVFPGFNLALGFNTGASFGLFAEIMATRPLAMAALTAALTVFFALMALRARHPFEAVGHALIVGGAAGNVLDRLRQGRVTDFLDFYWGDQHWPAFNGADIAIFLGAVLFLLPMAKRT</sequence>
<gene>
    <name evidence="9" type="primary">lspA</name>
    <name evidence="11" type="ORF">ATH84_1002373</name>
</gene>
<proteinExistence type="inferred from homology"/>
<keyword evidence="4 9" id="KW-0812">Transmembrane</keyword>
<comment type="subcellular location">
    <subcellularLocation>
        <location evidence="9">Cell membrane</location>
        <topology evidence="9">Multi-pass membrane protein</topology>
    </subcellularLocation>
</comment>
<feature type="active site" evidence="9">
    <location>
        <position position="115"/>
    </location>
</feature>
<dbReference type="EC" id="3.4.23.36" evidence="9"/>
<comment type="catalytic activity">
    <reaction evidence="9">
        <text>Release of signal peptides from bacterial membrane prolipoproteins. Hydrolyzes -Xaa-Yaa-Zaa-|-(S,diacylglyceryl)Cys-, in which Xaa is hydrophobic (preferably Leu), and Yaa (Ala or Ser) and Zaa (Gly or Ala) have small, neutral side chains.</text>
        <dbReference type="EC" id="3.4.23.36"/>
    </reaction>
</comment>
<dbReference type="Pfam" id="PF01252">
    <property type="entry name" value="Peptidase_A8"/>
    <property type="match status" value="1"/>
</dbReference>
<evidence type="ECO:0000256" key="7">
    <source>
        <dbReference type="ARBA" id="ARBA00022989"/>
    </source>
</evidence>
<comment type="caution">
    <text evidence="9">Lacks conserved residue(s) required for the propagation of feature annotation.</text>
</comment>
<evidence type="ECO:0000256" key="10">
    <source>
        <dbReference type="RuleBase" id="RU004181"/>
    </source>
</evidence>
<dbReference type="Proteomes" id="UP000256794">
    <property type="component" value="Unassembled WGS sequence"/>
</dbReference>
<evidence type="ECO:0000256" key="6">
    <source>
        <dbReference type="ARBA" id="ARBA00022801"/>
    </source>
</evidence>
<dbReference type="InterPro" id="IPR001872">
    <property type="entry name" value="Peptidase_A8"/>
</dbReference>
<feature type="active site" evidence="9">
    <location>
        <position position="133"/>
    </location>
</feature>
<keyword evidence="5 9" id="KW-0064">Aspartyl protease</keyword>
<keyword evidence="12" id="KW-1185">Reference proteome</keyword>
<accession>A0AAQ0HL35</accession>
<feature type="transmembrane region" description="Helical" evidence="9">
    <location>
        <begin position="126"/>
        <end position="145"/>
    </location>
</feature>
<keyword evidence="2 9" id="KW-1003">Cell membrane</keyword>
<evidence type="ECO:0000256" key="1">
    <source>
        <dbReference type="ARBA" id="ARBA00006139"/>
    </source>
</evidence>
<evidence type="ECO:0000256" key="5">
    <source>
        <dbReference type="ARBA" id="ARBA00022750"/>
    </source>
</evidence>
<protein>
    <recommendedName>
        <fullName evidence="9">Lipoprotein signal peptidase</fullName>
        <ecNumber evidence="9">3.4.23.36</ecNumber>
    </recommendedName>
    <alternativeName>
        <fullName evidence="9">Prolipoprotein signal peptidase</fullName>
    </alternativeName>
    <alternativeName>
        <fullName evidence="9">Signal peptidase II</fullName>
        <shortName evidence="9">SPase II</shortName>
    </alternativeName>
</protein>
<evidence type="ECO:0000256" key="2">
    <source>
        <dbReference type="ARBA" id="ARBA00022475"/>
    </source>
</evidence>
<comment type="function">
    <text evidence="9">This protein specifically catalyzes the removal of signal peptides from prolipoproteins.</text>
</comment>
<keyword evidence="8 9" id="KW-0472">Membrane</keyword>
<evidence type="ECO:0000313" key="11">
    <source>
        <dbReference type="EMBL" id="REG55924.1"/>
    </source>
</evidence>